<name>A0A930G246_9RHOO</name>
<organism evidence="1 2">
    <name type="scientific">Dechloromonas agitata</name>
    <dbReference type="NCBI Taxonomy" id="73030"/>
    <lineage>
        <taxon>Bacteria</taxon>
        <taxon>Pseudomonadati</taxon>
        <taxon>Pseudomonadota</taxon>
        <taxon>Betaproteobacteria</taxon>
        <taxon>Rhodocyclales</taxon>
        <taxon>Azonexaceae</taxon>
        <taxon>Dechloromonas</taxon>
    </lineage>
</organism>
<dbReference type="AlphaFoldDB" id="A0A930G246"/>
<accession>A0A930G246</accession>
<comment type="caution">
    <text evidence="1">The sequence shown here is derived from an EMBL/GenBank/DDBJ whole genome shotgun (WGS) entry which is preliminary data.</text>
</comment>
<gene>
    <name evidence="1" type="ORF">HXL68_10765</name>
</gene>
<protein>
    <submittedName>
        <fullName evidence="1">Uncharacterized protein</fullName>
    </submittedName>
</protein>
<reference evidence="1" key="1">
    <citation type="submission" date="2020-04" db="EMBL/GenBank/DDBJ databases">
        <title>Deep metagenomics examines the oral microbiome during advanced dental caries in children, revealing novel taxa and co-occurrences with host molecules.</title>
        <authorList>
            <person name="Baker J.L."/>
            <person name="Morton J.T."/>
            <person name="Dinis M."/>
            <person name="Alvarez R."/>
            <person name="Tran N.C."/>
            <person name="Knight R."/>
            <person name="Edlund A."/>
        </authorList>
    </citation>
    <scope>NUCLEOTIDE SEQUENCE</scope>
    <source>
        <strain evidence="1">JCVI_32_bin.24</strain>
    </source>
</reference>
<evidence type="ECO:0000313" key="2">
    <source>
        <dbReference type="Proteomes" id="UP000718593"/>
    </source>
</evidence>
<dbReference type="EMBL" id="JABZMI010000219">
    <property type="protein sequence ID" value="MBF1165512.1"/>
    <property type="molecule type" value="Genomic_DNA"/>
</dbReference>
<proteinExistence type="predicted"/>
<evidence type="ECO:0000313" key="1">
    <source>
        <dbReference type="EMBL" id="MBF1165512.1"/>
    </source>
</evidence>
<sequence length="161" mass="17155">MPYRLLILGIIAAALFGLGWLKGAGHVQDQWDAATSKQALQVATVEKEQAEATVRVVTEYVDRVKVVRQAGETIIKEVPVYVPAQADAACVVPRGFVRLHDAAAAGRLPQAAGAADALPAGIALSAVAGTVADNYERCHENTEQLKSLQEWIRAQEVAANE</sequence>
<dbReference type="Proteomes" id="UP000718593">
    <property type="component" value="Unassembled WGS sequence"/>
</dbReference>